<protein>
    <submittedName>
        <fullName evidence="2">DUF4157 domain-containing protein</fullName>
    </submittedName>
</protein>
<gene>
    <name evidence="2" type="ORF">V8G57_01105</name>
</gene>
<feature type="domain" description="eCIS core" evidence="1">
    <location>
        <begin position="40"/>
        <end position="105"/>
    </location>
</feature>
<dbReference type="InterPro" id="IPR025295">
    <property type="entry name" value="eCIS_core_dom"/>
</dbReference>
<comment type="caution">
    <text evidence="2">The sequence shown here is derived from an EMBL/GenBank/DDBJ whole genome shotgun (WGS) entry which is preliminary data.</text>
</comment>
<evidence type="ECO:0000313" key="3">
    <source>
        <dbReference type="Proteomes" id="UP001495910"/>
    </source>
</evidence>
<dbReference type="Proteomes" id="UP001495910">
    <property type="component" value="Unassembled WGS sequence"/>
</dbReference>
<evidence type="ECO:0000313" key="2">
    <source>
        <dbReference type="EMBL" id="MEM4985974.1"/>
    </source>
</evidence>
<keyword evidence="3" id="KW-1185">Reference proteome</keyword>
<dbReference type="RefSeq" id="WP_342827834.1">
    <property type="nucleotide sequence ID" value="NZ_JBANDC010000001.1"/>
</dbReference>
<sequence>MDNYHYAGSALQRRATGLPAAQGGAPAAGVPPARTVRTGLPDRLKYGIENLSGIALDGLNVHYNSSLPALVQAHAYAAGSEIHLAPGQQKHLPHEAWHVVQQKQGRVKPTLQMKQGAPVNDDAELEREADTMGAKAVQAGSRSLHGVKPSTSQSMAVQRMPLAQADGMSVIQRKLTLKGEEADKDLALEQLNSLAGSAAITLADAGAGTWEASIGASATSGGTLLKNLINDEQQFFFDFSSAVPPQYDPAKHTVFMNVRGESTAVLPAKGLPEGDYTREGNQDIYLGHEFNHALRHLKGHAKDRYKDIDGAPVSDQWVRIDSISGEHTLSYYMQLEEAENIGLKPTLDTGSGAWVGTSENAFLAQQGKPVRLGYFKQDSQENKLNRLDYLKSLTITTGIRYAEFLRKTASLAGGAAIDAPLQSAVALVAAKKAEIEDCKRKAEAAEKHKTDWLGHKNENLLPRKEAAEISRDAAAEEFGNFDEAEQWSAWVAQNLALAGGEDSGYDADWNKIDDPEDGSAEYDSAWYQQVQLINARRLGLEGASARAATRFGSYSTLADKTSGEGLDDSTETGKLHLAIIKEIGEEVDAAESQLIPLVDSVLDLMTTQLNGLQAENLDKAADITILKNLVTTWRPVASYNSNG</sequence>
<name>A0ABU9PPP5_9BURK</name>
<evidence type="ECO:0000259" key="1">
    <source>
        <dbReference type="Pfam" id="PF13699"/>
    </source>
</evidence>
<dbReference type="EMBL" id="JBANDC010000001">
    <property type="protein sequence ID" value="MEM4985974.1"/>
    <property type="molecule type" value="Genomic_DNA"/>
</dbReference>
<accession>A0ABU9PPP5</accession>
<dbReference type="Pfam" id="PF13699">
    <property type="entry name" value="eCIS_core"/>
    <property type="match status" value="1"/>
</dbReference>
<proteinExistence type="predicted"/>
<organism evidence="2 3">
    <name type="scientific">Collimonas rhizosphaerae</name>
    <dbReference type="NCBI Taxonomy" id="3126357"/>
    <lineage>
        <taxon>Bacteria</taxon>
        <taxon>Pseudomonadati</taxon>
        <taxon>Pseudomonadota</taxon>
        <taxon>Betaproteobacteria</taxon>
        <taxon>Burkholderiales</taxon>
        <taxon>Oxalobacteraceae</taxon>
        <taxon>Collimonas</taxon>
    </lineage>
</organism>
<reference evidence="2 3" key="1">
    <citation type="submission" date="2024-02" db="EMBL/GenBank/DDBJ databases">
        <title>Draft genome sequence of Collimonas sp. strain H4R21, an effective mineral-weathering bacterial strain isolated from the beech rhizosphere.</title>
        <authorList>
            <person name="Morin E."/>
            <person name="Uroz S."/>
            <person name="Leveau J.H.J."/>
            <person name="Kumar R."/>
            <person name="Rey M.W."/>
            <person name="Pham J."/>
        </authorList>
    </citation>
    <scope>NUCLEOTIDE SEQUENCE [LARGE SCALE GENOMIC DNA]</scope>
    <source>
        <strain evidence="2 3">H4R21</strain>
    </source>
</reference>